<accession>A0ABT9EZY5</accession>
<feature type="compositionally biased region" description="Low complexity" evidence="1">
    <location>
        <begin position="20"/>
        <end position="29"/>
    </location>
</feature>
<evidence type="ECO:0000313" key="2">
    <source>
        <dbReference type="EMBL" id="MDP2540014.1"/>
    </source>
</evidence>
<name>A0ABT9EZY5_9FLAO</name>
<gene>
    <name evidence="2" type="ORF">Q8W23_00860</name>
</gene>
<evidence type="ECO:0000313" key="3">
    <source>
        <dbReference type="Proteomes" id="UP001242342"/>
    </source>
</evidence>
<dbReference type="EMBL" id="JAUYVU010000001">
    <property type="protein sequence ID" value="MDP2540014.1"/>
    <property type="molecule type" value="Genomic_DNA"/>
</dbReference>
<dbReference type="RefSeq" id="WP_255406687.1">
    <property type="nucleotide sequence ID" value="NZ_JAUYVU010000001.1"/>
</dbReference>
<evidence type="ECO:0000256" key="1">
    <source>
        <dbReference type="SAM" id="MobiDB-lite"/>
    </source>
</evidence>
<proteinExistence type="predicted"/>
<keyword evidence="3" id="KW-1185">Reference proteome</keyword>
<feature type="region of interest" description="Disordered" evidence="1">
    <location>
        <begin position="1"/>
        <end position="44"/>
    </location>
</feature>
<evidence type="ECO:0008006" key="4">
    <source>
        <dbReference type="Google" id="ProtNLM"/>
    </source>
</evidence>
<reference evidence="2 3" key="1">
    <citation type="submission" date="2023-07" db="EMBL/GenBank/DDBJ databases">
        <title>Genome content predicts the carbon catabolic preferences of heterotrophic bacteria.</title>
        <authorList>
            <person name="Gralka M."/>
        </authorList>
    </citation>
    <scope>NUCLEOTIDE SEQUENCE [LARGE SCALE GENOMIC DNA]</scope>
    <source>
        <strain evidence="2 3">4G03</strain>
    </source>
</reference>
<organism evidence="2 3">
    <name type="scientific">Tenacibaculum discolor</name>
    <dbReference type="NCBI Taxonomy" id="361581"/>
    <lineage>
        <taxon>Bacteria</taxon>
        <taxon>Pseudomonadati</taxon>
        <taxon>Bacteroidota</taxon>
        <taxon>Flavobacteriia</taxon>
        <taxon>Flavobacteriales</taxon>
        <taxon>Flavobacteriaceae</taxon>
        <taxon>Tenacibaculum</taxon>
    </lineage>
</organism>
<feature type="compositionally biased region" description="Gly residues" evidence="1">
    <location>
        <begin position="34"/>
        <end position="44"/>
    </location>
</feature>
<protein>
    <recommendedName>
        <fullName evidence="4">Bacteriocin-like protein</fullName>
    </recommendedName>
</protein>
<comment type="caution">
    <text evidence="2">The sequence shown here is derived from an EMBL/GenBank/DDBJ whole genome shotgun (WGS) entry which is preliminary data.</text>
</comment>
<sequence length="44" mass="4420">MENKYLKETAMSLNPDGDNETITTDTGGTDDPKTGGGGGSNGGD</sequence>
<dbReference type="Proteomes" id="UP001242342">
    <property type="component" value="Unassembled WGS sequence"/>
</dbReference>